<accession>A0ABD2LK16</accession>
<dbReference type="EMBL" id="JBICBT010000410">
    <property type="protein sequence ID" value="KAL3114699.1"/>
    <property type="molecule type" value="Genomic_DNA"/>
</dbReference>
<dbReference type="PANTHER" id="PTHR32046:SF11">
    <property type="entry name" value="IMMUNE-ASSOCIATED NUCLEOTIDE-BINDING PROTEIN 10-LIKE"/>
    <property type="match status" value="1"/>
</dbReference>
<evidence type="ECO:0000313" key="3">
    <source>
        <dbReference type="Proteomes" id="UP001620626"/>
    </source>
</evidence>
<evidence type="ECO:0000256" key="1">
    <source>
        <dbReference type="SAM" id="MobiDB-lite"/>
    </source>
</evidence>
<protein>
    <recommendedName>
        <fullName evidence="4">G domain-containing protein</fullName>
    </recommendedName>
</protein>
<proteinExistence type="predicted"/>
<dbReference type="PANTHER" id="PTHR32046">
    <property type="entry name" value="G DOMAIN-CONTAINING PROTEIN"/>
    <property type="match status" value="1"/>
</dbReference>
<dbReference type="InterPro" id="IPR027417">
    <property type="entry name" value="P-loop_NTPase"/>
</dbReference>
<dbReference type="Gene3D" id="3.40.50.300">
    <property type="entry name" value="P-loop containing nucleotide triphosphate hydrolases"/>
    <property type="match status" value="1"/>
</dbReference>
<comment type="caution">
    <text evidence="2">The sequence shown here is derived from an EMBL/GenBank/DDBJ whole genome shotgun (WGS) entry which is preliminary data.</text>
</comment>
<feature type="region of interest" description="Disordered" evidence="1">
    <location>
        <begin position="1027"/>
        <end position="1046"/>
    </location>
</feature>
<dbReference type="AlphaFoldDB" id="A0ABD2LK16"/>
<name>A0ABD2LK16_9BILA</name>
<gene>
    <name evidence="2" type="ORF">niasHT_017428</name>
</gene>
<evidence type="ECO:0000313" key="2">
    <source>
        <dbReference type="EMBL" id="KAL3114699.1"/>
    </source>
</evidence>
<dbReference type="Proteomes" id="UP001620626">
    <property type="component" value="Unassembled WGS sequence"/>
</dbReference>
<feature type="region of interest" description="Disordered" evidence="1">
    <location>
        <begin position="1"/>
        <end position="60"/>
    </location>
</feature>
<feature type="compositionally biased region" description="Polar residues" evidence="1">
    <location>
        <begin position="1"/>
        <end position="17"/>
    </location>
</feature>
<dbReference type="SUPFAM" id="SSF52540">
    <property type="entry name" value="P-loop containing nucleoside triphosphate hydrolases"/>
    <property type="match status" value="1"/>
</dbReference>
<reference evidence="2 3" key="1">
    <citation type="submission" date="2024-10" db="EMBL/GenBank/DDBJ databases">
        <authorList>
            <person name="Kim D."/>
        </authorList>
    </citation>
    <scope>NUCLEOTIDE SEQUENCE [LARGE SCALE GENOMIC DNA]</scope>
    <source>
        <strain evidence="2">BH-2024</strain>
    </source>
</reference>
<organism evidence="2 3">
    <name type="scientific">Heterodera trifolii</name>
    <dbReference type="NCBI Taxonomy" id="157864"/>
    <lineage>
        <taxon>Eukaryota</taxon>
        <taxon>Metazoa</taxon>
        <taxon>Ecdysozoa</taxon>
        <taxon>Nematoda</taxon>
        <taxon>Chromadorea</taxon>
        <taxon>Rhabditida</taxon>
        <taxon>Tylenchina</taxon>
        <taxon>Tylenchomorpha</taxon>
        <taxon>Tylenchoidea</taxon>
        <taxon>Heteroderidae</taxon>
        <taxon>Heteroderinae</taxon>
        <taxon>Heterodera</taxon>
    </lineage>
</organism>
<evidence type="ECO:0008006" key="4">
    <source>
        <dbReference type="Google" id="ProtNLM"/>
    </source>
</evidence>
<keyword evidence="3" id="KW-1185">Reference proteome</keyword>
<sequence>MMPTFFNANDGVNNPTDQVPPPFDGSPNSPTPSESGFELVEEEGKQKQQQPGGEADNQQKMDKIIQSVEKLRVAIGEEAEQQMAELDQKVADYQKNAQPIDTFHAFAPKRMELAKKLESKGVLYVRHHQQLKNALCGQKKSGKNGPTENFVLFSNKPNSTPDTLKQFFLALHYLFKLAEARKNCLFVDLELFSDGHKKTQMPKVISNSLDVFPLIGARLIKICGDHLVTVDWVAKQTQMLGVCTARTSDHEKIPSPTADQLLWPCHLPCPCAKKFGGKCPNGDHFWGCDQCGQTFKFAKQKNEDMGQKAPISHLFCDCGGTRVDRLTFRCAFFADHGDKFNGFTSVNLLNRKLERQSKKGTVNLLLEGKTGNGKSTLINAMHFYAQYDTFDDALRLVKLADFNSDSFAPASYSKSMLQNGKLVKIEAKLGNIGRKSGESQTQISAAYVIPPAAEDGQLCLVIDTPGICDTRGIEMDTQNTANTFGFFRGFDVVHGVGTVFKDNDNRADESFKYCVNDGILSNVHKNGAPNIVFLITHSSGLGNAIGVVGELLQEIEEENGVKIPLEDNVFSFDNAPFEALCLIKMKGVTYNGKQMRNFSEQWDESVQEFKRLMKHLATVKPHLTRETLSVYAARCAIADIMPIIASNGAQIQNNIVNREIEELNKTIGEDKKKAEIKFDKVVTVELKEPLMVCTSEKCKETVKTLDGDFLVPKRKDCAFDYSIGDGVVDSAIVTGGMAGGAASGAAGGALVGAFAGPVGAGIGALVGGSMGAIAGSVAGTVAVAKRWDEKECKKCGCCRRKHKSILTEQVVKRNVEVDPAVLERIKEKYKKLSMKEAFKQQMIEERDFCYKEPVKWISFLKSSAVKTFDDEMLKYIEQSIRDAEGKMAKLVGQFREEQQKSIEALRKFKEFYIKERTLFETASNNAEAFKFPTENIEQIFDELFALEITGAQMKANYEVVKKAKRDHQKQFTAEEERRAAKQNLVKAKPTKCQSASNQKAIQCYLDEMIENGQQQLGKGWKAGENAEASSNVGVTGGGESEAEFGV</sequence>